<keyword evidence="2" id="KW-1185">Reference proteome</keyword>
<sequence length="99" mass="10907">MSAEKHLYVGRKVMGSCAQSRFLPMAMGANKVETKSRHLVHMTSEVDLEVNTAALPAESRRSCGELFSSQLSVPDTIQALQKEQRGSVHLDALSHVQRT</sequence>
<comment type="caution">
    <text evidence="1">The sequence shown here is derived from an EMBL/GenBank/DDBJ whole genome shotgun (WGS) entry which is preliminary data.</text>
</comment>
<dbReference type="Proteomes" id="UP000314294">
    <property type="component" value="Unassembled WGS sequence"/>
</dbReference>
<dbReference type="EMBL" id="SRLO01021871">
    <property type="protein sequence ID" value="TNN22575.1"/>
    <property type="molecule type" value="Genomic_DNA"/>
</dbReference>
<reference evidence="1 2" key="1">
    <citation type="submission" date="2019-03" db="EMBL/GenBank/DDBJ databases">
        <title>First draft genome of Liparis tanakae, snailfish: a comprehensive survey of snailfish specific genes.</title>
        <authorList>
            <person name="Kim W."/>
            <person name="Song I."/>
            <person name="Jeong J.-H."/>
            <person name="Kim D."/>
            <person name="Kim S."/>
            <person name="Ryu S."/>
            <person name="Song J.Y."/>
            <person name="Lee S.K."/>
        </authorList>
    </citation>
    <scope>NUCLEOTIDE SEQUENCE [LARGE SCALE GENOMIC DNA]</scope>
    <source>
        <tissue evidence="1">Muscle</tissue>
    </source>
</reference>
<evidence type="ECO:0000313" key="2">
    <source>
        <dbReference type="Proteomes" id="UP000314294"/>
    </source>
</evidence>
<gene>
    <name evidence="1" type="ORF">EYF80_067311</name>
</gene>
<proteinExistence type="predicted"/>
<evidence type="ECO:0000313" key="1">
    <source>
        <dbReference type="EMBL" id="TNN22575.1"/>
    </source>
</evidence>
<protein>
    <submittedName>
        <fullName evidence="1">Uncharacterized protein</fullName>
    </submittedName>
</protein>
<accession>A0A4Z2E1C1</accession>
<organism evidence="1 2">
    <name type="scientific">Liparis tanakae</name>
    <name type="common">Tanaka's snailfish</name>
    <dbReference type="NCBI Taxonomy" id="230148"/>
    <lineage>
        <taxon>Eukaryota</taxon>
        <taxon>Metazoa</taxon>
        <taxon>Chordata</taxon>
        <taxon>Craniata</taxon>
        <taxon>Vertebrata</taxon>
        <taxon>Euteleostomi</taxon>
        <taxon>Actinopterygii</taxon>
        <taxon>Neopterygii</taxon>
        <taxon>Teleostei</taxon>
        <taxon>Neoteleostei</taxon>
        <taxon>Acanthomorphata</taxon>
        <taxon>Eupercaria</taxon>
        <taxon>Perciformes</taxon>
        <taxon>Cottioidei</taxon>
        <taxon>Cottales</taxon>
        <taxon>Liparidae</taxon>
        <taxon>Liparis</taxon>
    </lineage>
</organism>
<name>A0A4Z2E1C1_9TELE</name>
<dbReference type="AlphaFoldDB" id="A0A4Z2E1C1"/>